<dbReference type="Gene3D" id="3.40.120.10">
    <property type="entry name" value="Alpha-D-Glucose-1,6-Bisphosphate, subunit A, domain 3"/>
    <property type="match status" value="3"/>
</dbReference>
<dbReference type="VEuPathDB" id="VectorBase:LLONM1_010925"/>
<dbReference type="GO" id="GO:0006006">
    <property type="term" value="P:glucose metabolic process"/>
    <property type="evidence" value="ECO:0007669"/>
    <property type="project" value="UniProtKB-KW"/>
</dbReference>
<dbReference type="EMBL" id="AJWK01005049">
    <property type="status" value="NOT_ANNOTATED_CDS"/>
    <property type="molecule type" value="Genomic_DNA"/>
</dbReference>
<keyword evidence="6" id="KW-0597">Phosphoprotein</keyword>
<dbReference type="InterPro" id="IPR016055">
    <property type="entry name" value="A-D-PHexomutase_a/b/a-I/II/III"/>
</dbReference>
<keyword evidence="7" id="KW-0479">Metal-binding</keyword>
<evidence type="ECO:0000259" key="12">
    <source>
        <dbReference type="Pfam" id="PF02879"/>
    </source>
</evidence>
<protein>
    <recommendedName>
        <fullName evidence="16">Phosphoglucomutase/phosphomannomutase</fullName>
    </recommendedName>
</protein>
<evidence type="ECO:0000256" key="2">
    <source>
        <dbReference type="ARBA" id="ARBA00004496"/>
    </source>
</evidence>
<dbReference type="AlphaFoldDB" id="A0A1B0CBD0"/>
<evidence type="ECO:0000256" key="9">
    <source>
        <dbReference type="ARBA" id="ARBA00023235"/>
    </source>
</evidence>
<dbReference type="SUPFAM" id="SSF53738">
    <property type="entry name" value="Phosphoglucomutase, first 3 domains"/>
    <property type="match status" value="3"/>
</dbReference>
<dbReference type="FunFam" id="3.40.120.10:FF:000035">
    <property type="entry name" value="Pgm3p"/>
    <property type="match status" value="1"/>
</dbReference>
<evidence type="ECO:0000256" key="1">
    <source>
        <dbReference type="ARBA" id="ARBA00001946"/>
    </source>
</evidence>
<dbReference type="GO" id="GO:0005737">
    <property type="term" value="C:cytoplasm"/>
    <property type="evidence" value="ECO:0007669"/>
    <property type="project" value="UniProtKB-SubCell"/>
</dbReference>
<dbReference type="Pfam" id="PF02880">
    <property type="entry name" value="PGM_PMM_III"/>
    <property type="match status" value="1"/>
</dbReference>
<accession>A0A1B0CBD0</accession>
<feature type="domain" description="Alpha-D-phosphohexomutase alpha/beta/alpha" evidence="11">
    <location>
        <begin position="56"/>
        <end position="194"/>
    </location>
</feature>
<keyword evidence="9" id="KW-0413">Isomerase</keyword>
<dbReference type="PANTHER" id="PTHR45745:SF1">
    <property type="entry name" value="PHOSPHOGLUCOMUTASE 2B-RELATED"/>
    <property type="match status" value="1"/>
</dbReference>
<reference evidence="14" key="1">
    <citation type="submission" date="2020-05" db="UniProtKB">
        <authorList>
            <consortium name="EnsemblMetazoa"/>
        </authorList>
    </citation>
    <scope>IDENTIFICATION</scope>
    <source>
        <strain evidence="14">Jacobina</strain>
    </source>
</reference>
<dbReference type="PRINTS" id="PR00509">
    <property type="entry name" value="PGMPMM"/>
</dbReference>
<dbReference type="CDD" id="cd05799">
    <property type="entry name" value="PGM2"/>
    <property type="match status" value="1"/>
</dbReference>
<dbReference type="InterPro" id="IPR005845">
    <property type="entry name" value="A-D-PHexomutase_a/b/a-II"/>
</dbReference>
<dbReference type="InterPro" id="IPR036900">
    <property type="entry name" value="A-D-PHexomutase_C_sf"/>
</dbReference>
<dbReference type="GO" id="GO:0008973">
    <property type="term" value="F:phosphopentomutase activity"/>
    <property type="evidence" value="ECO:0007669"/>
    <property type="project" value="TreeGrafter"/>
</dbReference>
<organism evidence="14 15">
    <name type="scientific">Lutzomyia longipalpis</name>
    <name type="common">Sand fly</name>
    <dbReference type="NCBI Taxonomy" id="7200"/>
    <lineage>
        <taxon>Eukaryota</taxon>
        <taxon>Metazoa</taxon>
        <taxon>Ecdysozoa</taxon>
        <taxon>Arthropoda</taxon>
        <taxon>Hexapoda</taxon>
        <taxon>Insecta</taxon>
        <taxon>Pterygota</taxon>
        <taxon>Neoptera</taxon>
        <taxon>Endopterygota</taxon>
        <taxon>Diptera</taxon>
        <taxon>Nematocera</taxon>
        <taxon>Psychodoidea</taxon>
        <taxon>Psychodidae</taxon>
        <taxon>Lutzomyia</taxon>
        <taxon>Lutzomyia</taxon>
    </lineage>
</organism>
<dbReference type="PROSITE" id="PS00710">
    <property type="entry name" value="PGM_PMM"/>
    <property type="match status" value="1"/>
</dbReference>
<proteinExistence type="inferred from homology"/>
<dbReference type="GO" id="GO:0005634">
    <property type="term" value="C:nucleus"/>
    <property type="evidence" value="ECO:0007669"/>
    <property type="project" value="TreeGrafter"/>
</dbReference>
<evidence type="ECO:0000256" key="6">
    <source>
        <dbReference type="ARBA" id="ARBA00022553"/>
    </source>
</evidence>
<evidence type="ECO:0000256" key="7">
    <source>
        <dbReference type="ARBA" id="ARBA00022723"/>
    </source>
</evidence>
<comment type="subcellular location">
    <subcellularLocation>
        <location evidence="2">Cytoplasm</location>
    </subcellularLocation>
</comment>
<evidence type="ECO:0000259" key="13">
    <source>
        <dbReference type="Pfam" id="PF02880"/>
    </source>
</evidence>
<dbReference type="Pfam" id="PF02878">
    <property type="entry name" value="PGM_PMM_I"/>
    <property type="match status" value="1"/>
</dbReference>
<dbReference type="EnsemblMetazoa" id="LLOJ001429-RA">
    <property type="protein sequence ID" value="LLOJ001429-PA"/>
    <property type="gene ID" value="LLOJ001429"/>
</dbReference>
<keyword evidence="15" id="KW-1185">Reference proteome</keyword>
<sequence length="614" mass="68921">MQTANGHGIDSGSSELNGRIIEWLQWDKNETTLTEIQKLVEDSEWEKLKLLLLTRLSFGTAGLRGAMRAGFNGMNELVVLQTAQGLLKYIQECYPSIEDQKRGVVFGFDGRHQSRRFAEISASIFLQAKIPVFLYSKTVATPMVPFAVFEKKCLAGVMVTASHNPKNDNGYKVYWTNSAQIISPHDKGIQKYIMANLAPWPTSWNVDQLNSPLLSDPYDEMFALYFEKLAKVIPSTLIHNYNAKSHVKFVYSAMHGVGWPFIEKAFTIAALNTPIAVVEQRDPDPEFPTVQFPNPEEGKSSLVLSIKLANESQCDVILANDPDADRLACAEKNPETGEWKVFTGNELGVLLGWWAIECYKKVHSTTKLSDCYLLTSTVSSKMLAAVARAEGLQFIETLTGFKWMGNKSVELIQQGKKVLFAFEEAIGFMFSPTVLDKDGVSAACHLATMVCYLKQEENKSLMKKLEDLYHKYGYHYTITSYFICYDPQVIVKIFERIRNFSGEGTYPTSILNGTYPIKYVRDLTTGIDTSQPNGKATLPVSKSSQMITFTFDNGTVVTLRTSGTEPKIKYYAEMCAQPTQDNWSELRSTLSEMVDGILQELLQPAKHNLIPKQD</sequence>
<dbReference type="InterPro" id="IPR005844">
    <property type="entry name" value="A-D-PHexomutase_a/b/a-I"/>
</dbReference>
<comment type="similarity">
    <text evidence="3">Belongs to the phosphohexose mutase family.</text>
</comment>
<dbReference type="GO" id="GO:0006166">
    <property type="term" value="P:purine ribonucleoside salvage"/>
    <property type="evidence" value="ECO:0007669"/>
    <property type="project" value="TreeGrafter"/>
</dbReference>
<comment type="cofactor">
    <cofactor evidence="1">
        <name>Mg(2+)</name>
        <dbReference type="ChEBI" id="CHEBI:18420"/>
    </cofactor>
</comment>
<dbReference type="InterPro" id="IPR005846">
    <property type="entry name" value="A-D-PHexomutase_a/b/a-III"/>
</dbReference>
<dbReference type="PANTHER" id="PTHR45745">
    <property type="entry name" value="PHOSPHOMANNOMUTASE 45A"/>
    <property type="match status" value="1"/>
</dbReference>
<dbReference type="Gene3D" id="3.30.310.50">
    <property type="entry name" value="Alpha-D-phosphohexomutase, C-terminal domain"/>
    <property type="match status" value="1"/>
</dbReference>
<evidence type="ECO:0000259" key="11">
    <source>
        <dbReference type="Pfam" id="PF02878"/>
    </source>
</evidence>
<dbReference type="InterPro" id="IPR016066">
    <property type="entry name" value="A-D-PHexomutase_CS"/>
</dbReference>
<keyword evidence="10" id="KW-0119">Carbohydrate metabolism</keyword>
<dbReference type="GO" id="GO:0000287">
    <property type="term" value="F:magnesium ion binding"/>
    <property type="evidence" value="ECO:0007669"/>
    <property type="project" value="InterPro"/>
</dbReference>
<evidence type="ECO:0000256" key="5">
    <source>
        <dbReference type="ARBA" id="ARBA00022526"/>
    </source>
</evidence>
<evidence type="ECO:0008006" key="16">
    <source>
        <dbReference type="Google" id="ProtNLM"/>
    </source>
</evidence>
<keyword evidence="8" id="KW-0460">Magnesium</keyword>
<feature type="domain" description="Alpha-D-phosphohexomutase alpha/beta/alpha" evidence="13">
    <location>
        <begin position="362"/>
        <end position="472"/>
    </location>
</feature>
<evidence type="ECO:0000313" key="14">
    <source>
        <dbReference type="EnsemblMetazoa" id="LLOJ001429-PA"/>
    </source>
</evidence>
<evidence type="ECO:0000313" key="15">
    <source>
        <dbReference type="Proteomes" id="UP000092461"/>
    </source>
</evidence>
<evidence type="ECO:0000256" key="10">
    <source>
        <dbReference type="ARBA" id="ARBA00023277"/>
    </source>
</evidence>
<dbReference type="Proteomes" id="UP000092461">
    <property type="component" value="Unassembled WGS sequence"/>
</dbReference>
<evidence type="ECO:0000256" key="3">
    <source>
        <dbReference type="ARBA" id="ARBA00010231"/>
    </source>
</evidence>
<name>A0A1B0CBD0_LUTLO</name>
<keyword evidence="5" id="KW-0313">Glucose metabolism</keyword>
<dbReference type="InterPro" id="IPR005841">
    <property type="entry name" value="Alpha-D-phosphohexomutase_SF"/>
</dbReference>
<feature type="domain" description="Alpha-D-phosphohexomutase alpha/beta/alpha" evidence="12">
    <location>
        <begin position="225"/>
        <end position="332"/>
    </location>
</feature>
<keyword evidence="4" id="KW-0963">Cytoplasm</keyword>
<evidence type="ECO:0000256" key="4">
    <source>
        <dbReference type="ARBA" id="ARBA00022490"/>
    </source>
</evidence>
<evidence type="ECO:0000256" key="8">
    <source>
        <dbReference type="ARBA" id="ARBA00022842"/>
    </source>
</evidence>
<dbReference type="Pfam" id="PF02879">
    <property type="entry name" value="PGM_PMM_II"/>
    <property type="match status" value="1"/>
</dbReference>
<dbReference type="VEuPathDB" id="VectorBase:LLOJ001429"/>
<dbReference type="SUPFAM" id="SSF55957">
    <property type="entry name" value="Phosphoglucomutase, C-terminal domain"/>
    <property type="match status" value="1"/>
</dbReference>